<reference evidence="2 3" key="1">
    <citation type="submission" date="2023-03" db="EMBL/GenBank/DDBJ databases">
        <title>High recombination rates correlate with genetic variation in Cardiocondyla obscurior ants.</title>
        <authorList>
            <person name="Errbii M."/>
        </authorList>
    </citation>
    <scope>NUCLEOTIDE SEQUENCE [LARGE SCALE GENOMIC DNA]</scope>
    <source>
        <strain evidence="2">Alpha-2009</strain>
        <tissue evidence="2">Whole body</tissue>
    </source>
</reference>
<comment type="caution">
    <text evidence="2">The sequence shown here is derived from an EMBL/GenBank/DDBJ whole genome shotgun (WGS) entry which is preliminary data.</text>
</comment>
<evidence type="ECO:0000313" key="3">
    <source>
        <dbReference type="Proteomes" id="UP001430953"/>
    </source>
</evidence>
<accession>A0AAW2EU31</accession>
<organism evidence="2 3">
    <name type="scientific">Cardiocondyla obscurior</name>
    <dbReference type="NCBI Taxonomy" id="286306"/>
    <lineage>
        <taxon>Eukaryota</taxon>
        <taxon>Metazoa</taxon>
        <taxon>Ecdysozoa</taxon>
        <taxon>Arthropoda</taxon>
        <taxon>Hexapoda</taxon>
        <taxon>Insecta</taxon>
        <taxon>Pterygota</taxon>
        <taxon>Neoptera</taxon>
        <taxon>Endopterygota</taxon>
        <taxon>Hymenoptera</taxon>
        <taxon>Apocrita</taxon>
        <taxon>Aculeata</taxon>
        <taxon>Formicoidea</taxon>
        <taxon>Formicidae</taxon>
        <taxon>Myrmicinae</taxon>
        <taxon>Cardiocondyla</taxon>
    </lineage>
</organism>
<dbReference type="AlphaFoldDB" id="A0AAW2EU31"/>
<keyword evidence="1" id="KW-0472">Membrane</keyword>
<proteinExistence type="predicted"/>
<keyword evidence="3" id="KW-1185">Reference proteome</keyword>
<keyword evidence="1" id="KW-0812">Transmembrane</keyword>
<name>A0AAW2EU31_9HYME</name>
<feature type="transmembrane region" description="Helical" evidence="1">
    <location>
        <begin position="56"/>
        <end position="77"/>
    </location>
</feature>
<gene>
    <name evidence="2" type="ORF">PUN28_015633</name>
</gene>
<evidence type="ECO:0000313" key="2">
    <source>
        <dbReference type="EMBL" id="KAL0107229.1"/>
    </source>
</evidence>
<protein>
    <submittedName>
        <fullName evidence="2">Uncharacterized protein</fullName>
    </submittedName>
</protein>
<dbReference type="EMBL" id="JADYXP020000017">
    <property type="protein sequence ID" value="KAL0107229.1"/>
    <property type="molecule type" value="Genomic_DNA"/>
</dbReference>
<keyword evidence="1" id="KW-1133">Transmembrane helix</keyword>
<evidence type="ECO:0000256" key="1">
    <source>
        <dbReference type="SAM" id="Phobius"/>
    </source>
</evidence>
<sequence length="79" mass="9053">MLNLDKQSFLSKRTDLKEVMYHLHPPPNSPYTAYIDSAARHPPSAIFHRCSLDNSLSLSLSFIFLFLSFLFPLSPFVHS</sequence>
<dbReference type="Proteomes" id="UP001430953">
    <property type="component" value="Unassembled WGS sequence"/>
</dbReference>